<sequence length="60" mass="6694">MGRVLIRDTGRRDALVDSTAKETLALGDEFRARVDTPKRGLRTAFTIYFLNCEFTKAASA</sequence>
<dbReference type="AlphaFoldDB" id="A0A2D2D3R5"/>
<dbReference type="KEGG" id="mtw:CQW49_18455"/>
<accession>A0A2D2D3R5</accession>
<name>A0A2D2D3R5_METT3</name>
<dbReference type="EMBL" id="CP023737">
    <property type="protein sequence ID" value="ATQ69641.1"/>
    <property type="molecule type" value="Genomic_DNA"/>
</dbReference>
<protein>
    <submittedName>
        <fullName evidence="1">Uncharacterized protein</fullName>
    </submittedName>
</protein>
<reference evidence="2" key="1">
    <citation type="submission" date="2017-10" db="EMBL/GenBank/DDBJ databases">
        <title>Completed PacBio SMRT sequence of Methylosinus trichosporium OB3b reveals presence of a third large plasmid.</title>
        <authorList>
            <person name="Charles T.C."/>
            <person name="Lynch M.D.J."/>
            <person name="Heil J.R."/>
            <person name="Cheng J."/>
        </authorList>
    </citation>
    <scope>NUCLEOTIDE SEQUENCE [LARGE SCALE GENOMIC DNA]</scope>
    <source>
        <strain evidence="2">OB3b</strain>
    </source>
</reference>
<keyword evidence="2" id="KW-1185">Reference proteome</keyword>
<organism evidence="1 2">
    <name type="scientific">Methylosinus trichosporium (strain ATCC 35070 / NCIMB 11131 / UNIQEM 75 / OB3b)</name>
    <dbReference type="NCBI Taxonomy" id="595536"/>
    <lineage>
        <taxon>Bacteria</taxon>
        <taxon>Pseudomonadati</taxon>
        <taxon>Pseudomonadota</taxon>
        <taxon>Alphaproteobacteria</taxon>
        <taxon>Hyphomicrobiales</taxon>
        <taxon>Methylocystaceae</taxon>
        <taxon>Methylosinus</taxon>
    </lineage>
</organism>
<gene>
    <name evidence="1" type="ORF">CQW49_18455</name>
</gene>
<dbReference type="Proteomes" id="UP000230709">
    <property type="component" value="Chromosome"/>
</dbReference>
<evidence type="ECO:0000313" key="1">
    <source>
        <dbReference type="EMBL" id="ATQ69641.1"/>
    </source>
</evidence>
<evidence type="ECO:0000313" key="2">
    <source>
        <dbReference type="Proteomes" id="UP000230709"/>
    </source>
</evidence>
<proteinExistence type="predicted"/>
<dbReference type="RefSeq" id="WP_024749508.1">
    <property type="nucleotide sequence ID" value="NZ_ADVE02000001.1"/>
</dbReference>